<dbReference type="Proteomes" id="UP001347796">
    <property type="component" value="Unassembled WGS sequence"/>
</dbReference>
<dbReference type="EMBL" id="JAZGQO010000011">
    <property type="protein sequence ID" value="KAK6174748.1"/>
    <property type="molecule type" value="Genomic_DNA"/>
</dbReference>
<reference evidence="2 3" key="1">
    <citation type="submission" date="2024-01" db="EMBL/GenBank/DDBJ databases">
        <title>The genome of the rayed Mediterranean limpet Patella caerulea (Linnaeus, 1758).</title>
        <authorList>
            <person name="Anh-Thu Weber A."/>
            <person name="Halstead-Nussloch G."/>
        </authorList>
    </citation>
    <scope>NUCLEOTIDE SEQUENCE [LARGE SCALE GENOMIC DNA]</scope>
    <source>
        <strain evidence="2">AATW-2023a</strain>
        <tissue evidence="2">Whole specimen</tissue>
    </source>
</reference>
<dbReference type="SUPFAM" id="SSF55486">
    <property type="entry name" value="Metalloproteases ('zincins'), catalytic domain"/>
    <property type="match status" value="1"/>
</dbReference>
<comment type="caution">
    <text evidence="2">The sequence shown here is derived from an EMBL/GenBank/DDBJ whole genome shotgun (WGS) entry which is preliminary data.</text>
</comment>
<name>A0AAN8PGS7_PATCE</name>
<feature type="chain" id="PRO_5043049943" evidence="1">
    <location>
        <begin position="18"/>
        <end position="300"/>
    </location>
</feature>
<evidence type="ECO:0000313" key="3">
    <source>
        <dbReference type="Proteomes" id="UP001347796"/>
    </source>
</evidence>
<organism evidence="2 3">
    <name type="scientific">Patella caerulea</name>
    <name type="common">Rayed Mediterranean limpet</name>
    <dbReference type="NCBI Taxonomy" id="87958"/>
    <lineage>
        <taxon>Eukaryota</taxon>
        <taxon>Metazoa</taxon>
        <taxon>Spiralia</taxon>
        <taxon>Lophotrochozoa</taxon>
        <taxon>Mollusca</taxon>
        <taxon>Gastropoda</taxon>
        <taxon>Patellogastropoda</taxon>
        <taxon>Patelloidea</taxon>
        <taxon>Patellidae</taxon>
        <taxon>Patella</taxon>
    </lineage>
</organism>
<dbReference type="Gene3D" id="3.40.390.10">
    <property type="entry name" value="Collagenase (Catalytic Domain)"/>
    <property type="match status" value="1"/>
</dbReference>
<proteinExistence type="predicted"/>
<evidence type="ECO:0000256" key="1">
    <source>
        <dbReference type="SAM" id="SignalP"/>
    </source>
</evidence>
<dbReference type="InterPro" id="IPR024079">
    <property type="entry name" value="MetalloPept_cat_dom_sf"/>
</dbReference>
<evidence type="ECO:0000313" key="2">
    <source>
        <dbReference type="EMBL" id="KAK6174748.1"/>
    </source>
</evidence>
<feature type="signal peptide" evidence="1">
    <location>
        <begin position="1"/>
        <end position="17"/>
    </location>
</feature>
<accession>A0AAN8PGS7</accession>
<gene>
    <name evidence="2" type="ORF">SNE40_017969</name>
</gene>
<protein>
    <submittedName>
        <fullName evidence="2">Uncharacterized protein</fullName>
    </submittedName>
</protein>
<dbReference type="GO" id="GO:0008237">
    <property type="term" value="F:metallopeptidase activity"/>
    <property type="evidence" value="ECO:0007669"/>
    <property type="project" value="InterPro"/>
</dbReference>
<sequence length="300" mass="32540">MARVTLIIGILVAVCVAAEPPSDDHLAGVQFVPLVHNPGYYTKASFLHRYVNNAGVIAHTKSGGSWVTISATTNCHSTALDKAALVVSKMVRHMPSEIFTHLATSHGVGIFSAKEGLTVYPEYSHLRDTPSCHGSCSGSCAHTCTFDGRKYESLGGLTSSISAVVDDNVICDAQDKNHHHQNTLVHEFGHLVNHYMPSQYKSQITAAYNHAKSNNLWNNGQYAMATIGEYWAEATASFFLSTVRTDVTGGLNMCGGSHVCSSDLAARQYIAKHDPMLYKVLNYVYTHNNPNIPGTLKPCV</sequence>
<keyword evidence="3" id="KW-1185">Reference proteome</keyword>
<keyword evidence="1" id="KW-0732">Signal</keyword>
<dbReference type="AlphaFoldDB" id="A0AAN8PGS7"/>